<sequence>MSSIIITLPAALVLDEPGSCQEAKKPHAFYKREVLAYGLISLFVR</sequence>
<dbReference type="EMBL" id="FRDN01000022">
    <property type="protein sequence ID" value="SHN88125.1"/>
    <property type="molecule type" value="Genomic_DNA"/>
</dbReference>
<protein>
    <submittedName>
        <fullName evidence="1">Uncharacterized protein</fullName>
    </submittedName>
</protein>
<dbReference type="Proteomes" id="UP000184010">
    <property type="component" value="Unassembled WGS sequence"/>
</dbReference>
<reference evidence="2" key="1">
    <citation type="submission" date="2016-12" db="EMBL/GenBank/DDBJ databases">
        <authorList>
            <person name="Varghese N."/>
            <person name="Submissions S."/>
        </authorList>
    </citation>
    <scope>NUCLEOTIDE SEQUENCE [LARGE SCALE GENOMIC DNA]</scope>
    <source>
        <strain evidence="2">DSM 11544</strain>
    </source>
</reference>
<dbReference type="AlphaFoldDB" id="A0A1M7UYW5"/>
<proteinExistence type="predicted"/>
<evidence type="ECO:0000313" key="2">
    <source>
        <dbReference type="Proteomes" id="UP000184010"/>
    </source>
</evidence>
<gene>
    <name evidence="1" type="ORF">SAMN02745215_05162</name>
</gene>
<organism evidence="1 2">
    <name type="scientific">Desulfitobacterium chlororespirans DSM 11544</name>
    <dbReference type="NCBI Taxonomy" id="1121395"/>
    <lineage>
        <taxon>Bacteria</taxon>
        <taxon>Bacillati</taxon>
        <taxon>Bacillota</taxon>
        <taxon>Clostridia</taxon>
        <taxon>Eubacteriales</taxon>
        <taxon>Desulfitobacteriaceae</taxon>
        <taxon>Desulfitobacterium</taxon>
    </lineage>
</organism>
<evidence type="ECO:0000313" key="1">
    <source>
        <dbReference type="EMBL" id="SHN88125.1"/>
    </source>
</evidence>
<accession>A0A1M7UYW5</accession>
<keyword evidence="2" id="KW-1185">Reference proteome</keyword>
<name>A0A1M7UYW5_9FIRM</name>